<comment type="caution">
    <text evidence="3">The sequence shown here is derived from an EMBL/GenBank/DDBJ whole genome shotgun (WGS) entry which is preliminary data.</text>
</comment>
<proteinExistence type="inferred from homology"/>
<dbReference type="Proteomes" id="UP000028702">
    <property type="component" value="Unassembled WGS sequence"/>
</dbReference>
<reference evidence="3 4" key="1">
    <citation type="submission" date="2014-07" db="EMBL/GenBank/DDBJ databases">
        <title>Tepidicaulis marinum gen. nov., sp. nov., a novel marine bacterium denitrifying nitrate to nitrous oxide strictly under microaerobic conditions.</title>
        <authorList>
            <person name="Takeuchi M."/>
            <person name="Yamagishi T."/>
            <person name="Kamagata Y."/>
            <person name="Oshima K."/>
            <person name="Hattori M."/>
            <person name="Katayama T."/>
            <person name="Hanada S."/>
            <person name="Tamaki H."/>
            <person name="Marumo K."/>
            <person name="Maeda H."/>
            <person name="Nedachi M."/>
            <person name="Iwasaki W."/>
            <person name="Suwa Y."/>
            <person name="Sakata S."/>
        </authorList>
    </citation>
    <scope>NUCLEOTIDE SEQUENCE [LARGE SCALE GENOMIC DNA]</scope>
    <source>
        <strain evidence="3 4">MA2</strain>
    </source>
</reference>
<evidence type="ECO:0000313" key="3">
    <source>
        <dbReference type="EMBL" id="GAK45025.1"/>
    </source>
</evidence>
<dbReference type="Gene3D" id="3.40.1740.10">
    <property type="entry name" value="VC0467-like"/>
    <property type="match status" value="1"/>
</dbReference>
<organism evidence="3 4">
    <name type="scientific">Tepidicaulis marinus</name>
    <dbReference type="NCBI Taxonomy" id="1333998"/>
    <lineage>
        <taxon>Bacteria</taxon>
        <taxon>Pseudomonadati</taxon>
        <taxon>Pseudomonadota</taxon>
        <taxon>Alphaproteobacteria</taxon>
        <taxon>Hyphomicrobiales</taxon>
        <taxon>Parvibaculaceae</taxon>
        <taxon>Tepidicaulis</taxon>
    </lineage>
</organism>
<gene>
    <name evidence="3" type="ORF">M2A_1524</name>
</gene>
<accession>A0A081BAF7</accession>
<evidence type="ECO:0000256" key="2">
    <source>
        <dbReference type="HAMAP-Rule" id="MF_00758"/>
    </source>
</evidence>
<dbReference type="EMBL" id="BBIO01000006">
    <property type="protein sequence ID" value="GAK45025.1"/>
    <property type="molecule type" value="Genomic_DNA"/>
</dbReference>
<dbReference type="InterPro" id="IPR003774">
    <property type="entry name" value="AlgH-like"/>
</dbReference>
<dbReference type="PANTHER" id="PTHR30327:SF1">
    <property type="entry name" value="UPF0301 PROTEIN YQGE"/>
    <property type="match status" value="1"/>
</dbReference>
<name>A0A081BAF7_9HYPH</name>
<dbReference type="RefSeq" id="WP_045445467.1">
    <property type="nucleotide sequence ID" value="NZ_BBIO01000006.1"/>
</dbReference>
<dbReference type="GO" id="GO:0005829">
    <property type="term" value="C:cytosol"/>
    <property type="evidence" value="ECO:0007669"/>
    <property type="project" value="TreeGrafter"/>
</dbReference>
<sequence>MVQSIPKGKPGPTVEGYLQGQFLIAMPTMGDPRFERALVYICSHSEEGAMGLIVNKSAPGITFNGLLAQVGIDPAPGTAKDKEKNKNLSPLLEAEERPILFGGPVEPGRGFVLHSQDYLSKDSSLAVSPDVAMTATVDILRAIVRGTGPSRSIVALGYAGWGPGQLEMEIQENGWLICDMNEELLYGADVETKYERALATLGVDLSLLSGDAGHA</sequence>
<dbReference type="eggNOG" id="COG1678">
    <property type="taxonomic scope" value="Bacteria"/>
</dbReference>
<dbReference type="SUPFAM" id="SSF143456">
    <property type="entry name" value="VC0467-like"/>
    <property type="match status" value="1"/>
</dbReference>
<evidence type="ECO:0000256" key="1">
    <source>
        <dbReference type="ARBA" id="ARBA00009600"/>
    </source>
</evidence>
<evidence type="ECO:0000313" key="4">
    <source>
        <dbReference type="Proteomes" id="UP000028702"/>
    </source>
</evidence>
<comment type="similarity">
    <text evidence="1 2">Belongs to the UPF0301 (AlgH) family.</text>
</comment>
<protein>
    <recommendedName>
        <fullName evidence="2">UPF0301 protein M2A_1524</fullName>
    </recommendedName>
</protein>
<dbReference type="NCBIfam" id="NF001268">
    <property type="entry name" value="PRK00228.1-4"/>
    <property type="match status" value="1"/>
</dbReference>
<keyword evidence="4" id="KW-1185">Reference proteome</keyword>
<dbReference type="PANTHER" id="PTHR30327">
    <property type="entry name" value="UNCHARACTERIZED PROTEIN YQGE"/>
    <property type="match status" value="1"/>
</dbReference>
<dbReference type="STRING" id="1333998.M2A_1524"/>
<dbReference type="AlphaFoldDB" id="A0A081BAF7"/>
<dbReference type="HAMAP" id="MF_00758">
    <property type="entry name" value="UPF0301"/>
    <property type="match status" value="1"/>
</dbReference>
<dbReference type="Pfam" id="PF02622">
    <property type="entry name" value="DUF179"/>
    <property type="match status" value="1"/>
</dbReference>